<dbReference type="InterPro" id="IPR012334">
    <property type="entry name" value="Pectin_lyas_fold"/>
</dbReference>
<keyword evidence="5 10" id="KW-0378">Hydrolase</keyword>
<comment type="similarity">
    <text evidence="2 10">Belongs to the glycosyl hydrolase 28 family.</text>
</comment>
<dbReference type="GO" id="GO:0015031">
    <property type="term" value="P:protein transport"/>
    <property type="evidence" value="ECO:0007669"/>
    <property type="project" value="UniProtKB-KW"/>
</dbReference>
<dbReference type="InterPro" id="IPR000743">
    <property type="entry name" value="Glyco_hydro_28"/>
</dbReference>
<keyword evidence="3" id="KW-0134">Cell wall</keyword>
<dbReference type="InterPro" id="IPR010989">
    <property type="entry name" value="SNARE"/>
</dbReference>
<organism evidence="12 13">
    <name type="scientific">Thlaspi arvense</name>
    <name type="common">Field penny-cress</name>
    <dbReference type="NCBI Taxonomy" id="13288"/>
    <lineage>
        <taxon>Eukaryota</taxon>
        <taxon>Viridiplantae</taxon>
        <taxon>Streptophyta</taxon>
        <taxon>Embryophyta</taxon>
        <taxon>Tracheophyta</taxon>
        <taxon>Spermatophyta</taxon>
        <taxon>Magnoliopsida</taxon>
        <taxon>eudicotyledons</taxon>
        <taxon>Gunneridae</taxon>
        <taxon>Pentapetalae</taxon>
        <taxon>rosids</taxon>
        <taxon>malvids</taxon>
        <taxon>Brassicales</taxon>
        <taxon>Brassicaceae</taxon>
        <taxon>Thlaspideae</taxon>
        <taxon>Thlaspi</taxon>
    </lineage>
</organism>
<evidence type="ECO:0000256" key="1">
    <source>
        <dbReference type="ARBA" id="ARBA00004191"/>
    </source>
</evidence>
<sequence>RRQWLLRFPSRSDTSRYSVASGIFQINTGVSTFQRLVNTLGTPKDTPELRDKLHKTRLHIGQLVKDTSAKLKEASENDHQSGVNHKHDVYALQHIYTIDVVLDLSSGISEDMGGSLRAPRDNKVLRSRRCILSCHNSSKCAKGITLYECVSMPNVHSSNTDVIHVHSSSNIRILNSTIGVGDDCVSISSGSIDVLVSGTRCGPGHGISIGSLGKYKNEEEVKGIIVQNCTISGIRIKTWPTSPPSQANNIIFEDIMMINVSTPFIIDQDYCPSNSCNTTFVTIDGESEQHRVQKHKRLKQNRQSQSEVSRNNLAVENALAITLFTIERVLVEKVEDANKAGGLN</sequence>
<evidence type="ECO:0000256" key="9">
    <source>
        <dbReference type="PROSITE-ProRule" id="PRU10052"/>
    </source>
</evidence>
<feature type="domain" description="Syntaxin N-terminal" evidence="11">
    <location>
        <begin position="18"/>
        <end position="81"/>
    </location>
</feature>
<dbReference type="GO" id="GO:0004650">
    <property type="term" value="F:polygalacturonase activity"/>
    <property type="evidence" value="ECO:0007669"/>
    <property type="project" value="InterPro"/>
</dbReference>
<evidence type="ECO:0000256" key="5">
    <source>
        <dbReference type="ARBA" id="ARBA00022801"/>
    </source>
</evidence>
<dbReference type="SUPFAM" id="SSF47661">
    <property type="entry name" value="t-snare proteins"/>
    <property type="match status" value="1"/>
</dbReference>
<keyword evidence="13" id="KW-1185">Reference proteome</keyword>
<evidence type="ECO:0000256" key="10">
    <source>
        <dbReference type="RuleBase" id="RU361169"/>
    </source>
</evidence>
<proteinExistence type="inferred from homology"/>
<dbReference type="GO" id="GO:0071555">
    <property type="term" value="P:cell wall organization"/>
    <property type="evidence" value="ECO:0007669"/>
    <property type="project" value="UniProtKB-KW"/>
</dbReference>
<dbReference type="Pfam" id="PF14523">
    <property type="entry name" value="Syntaxin_2"/>
    <property type="match status" value="1"/>
</dbReference>
<reference evidence="12 13" key="1">
    <citation type="submission" date="2022-03" db="EMBL/GenBank/DDBJ databases">
        <authorList>
            <person name="Nunn A."/>
            <person name="Chopra R."/>
            <person name="Nunn A."/>
            <person name="Contreras Garrido A."/>
        </authorList>
    </citation>
    <scope>NUCLEOTIDE SEQUENCE [LARGE SCALE GENOMIC DNA]</scope>
</reference>
<evidence type="ECO:0000313" key="13">
    <source>
        <dbReference type="Proteomes" id="UP000836841"/>
    </source>
</evidence>
<feature type="non-terminal residue" evidence="12">
    <location>
        <position position="344"/>
    </location>
</feature>
<evidence type="ECO:0000259" key="11">
    <source>
        <dbReference type="Pfam" id="PF14523"/>
    </source>
</evidence>
<feature type="active site" evidence="9">
    <location>
        <position position="205"/>
    </location>
</feature>
<evidence type="ECO:0000256" key="4">
    <source>
        <dbReference type="ARBA" id="ARBA00022525"/>
    </source>
</evidence>
<dbReference type="PROSITE" id="PS00502">
    <property type="entry name" value="POLYGALACTURONASE"/>
    <property type="match status" value="1"/>
</dbReference>
<evidence type="ECO:0000256" key="7">
    <source>
        <dbReference type="ARBA" id="ARBA00023295"/>
    </source>
</evidence>
<comment type="subcellular location">
    <subcellularLocation>
        <location evidence="1">Secreted</location>
        <location evidence="1">Cell wall</location>
    </subcellularLocation>
</comment>
<dbReference type="Gene3D" id="2.160.20.10">
    <property type="entry name" value="Single-stranded right-handed beta-helix, Pectin lyase-like"/>
    <property type="match status" value="1"/>
</dbReference>
<feature type="non-terminal residue" evidence="12">
    <location>
        <position position="1"/>
    </location>
</feature>
<accession>A0AAU9RCY4</accession>
<evidence type="ECO:0000256" key="6">
    <source>
        <dbReference type="ARBA" id="ARBA00022927"/>
    </source>
</evidence>
<dbReference type="PANTHER" id="PTHR31375">
    <property type="match status" value="1"/>
</dbReference>
<dbReference type="InterPro" id="IPR006011">
    <property type="entry name" value="Syntaxin_N"/>
</dbReference>
<dbReference type="GO" id="GO:0005975">
    <property type="term" value="P:carbohydrate metabolic process"/>
    <property type="evidence" value="ECO:0007669"/>
    <property type="project" value="InterPro"/>
</dbReference>
<dbReference type="AlphaFoldDB" id="A0AAU9RCY4"/>
<dbReference type="EMBL" id="OU466857">
    <property type="protein sequence ID" value="CAH2038616.1"/>
    <property type="molecule type" value="Genomic_DNA"/>
</dbReference>
<keyword evidence="4" id="KW-0964">Secreted</keyword>
<gene>
    <name evidence="12" type="ORF">TAV2_LOCUS2562</name>
</gene>
<name>A0AAU9RCY4_THLAR</name>
<dbReference type="GO" id="GO:0016020">
    <property type="term" value="C:membrane"/>
    <property type="evidence" value="ECO:0007669"/>
    <property type="project" value="InterPro"/>
</dbReference>
<evidence type="ECO:0000256" key="3">
    <source>
        <dbReference type="ARBA" id="ARBA00022512"/>
    </source>
</evidence>
<keyword evidence="7 10" id="KW-0326">Glycosidase</keyword>
<keyword evidence="6" id="KW-0653">Protein transport</keyword>
<evidence type="ECO:0000256" key="2">
    <source>
        <dbReference type="ARBA" id="ARBA00008834"/>
    </source>
</evidence>
<dbReference type="GO" id="GO:0016192">
    <property type="term" value="P:vesicle-mediated transport"/>
    <property type="evidence" value="ECO:0007669"/>
    <property type="project" value="InterPro"/>
</dbReference>
<evidence type="ECO:0000256" key="8">
    <source>
        <dbReference type="ARBA" id="ARBA00023316"/>
    </source>
</evidence>
<evidence type="ECO:0000313" key="12">
    <source>
        <dbReference type="EMBL" id="CAH2038616.1"/>
    </source>
</evidence>
<keyword evidence="6" id="KW-0813">Transport</keyword>
<protein>
    <recommendedName>
        <fullName evidence="11">Syntaxin N-terminal domain-containing protein</fullName>
    </recommendedName>
</protein>
<dbReference type="SUPFAM" id="SSF51126">
    <property type="entry name" value="Pectin lyase-like"/>
    <property type="match status" value="1"/>
</dbReference>
<dbReference type="InterPro" id="IPR011050">
    <property type="entry name" value="Pectin_lyase_fold/virulence"/>
</dbReference>
<dbReference type="Pfam" id="PF00295">
    <property type="entry name" value="Glyco_hydro_28"/>
    <property type="match status" value="1"/>
</dbReference>
<dbReference type="Proteomes" id="UP000836841">
    <property type="component" value="Chromosome 1"/>
</dbReference>
<keyword evidence="8" id="KW-0961">Cell wall biogenesis/degradation</keyword>
<dbReference type="Gene3D" id="1.20.58.70">
    <property type="match status" value="1"/>
</dbReference>